<evidence type="ECO:0000313" key="3">
    <source>
        <dbReference type="Proteomes" id="UP000242146"/>
    </source>
</evidence>
<dbReference type="GO" id="GO:0016538">
    <property type="term" value="F:cyclin-dependent protein serine/threonine kinase regulator activity"/>
    <property type="evidence" value="ECO:0007669"/>
    <property type="project" value="TreeGrafter"/>
</dbReference>
<organism evidence="2 3">
    <name type="scientific">Hesseltinella vesiculosa</name>
    <dbReference type="NCBI Taxonomy" id="101127"/>
    <lineage>
        <taxon>Eukaryota</taxon>
        <taxon>Fungi</taxon>
        <taxon>Fungi incertae sedis</taxon>
        <taxon>Mucoromycota</taxon>
        <taxon>Mucoromycotina</taxon>
        <taxon>Mucoromycetes</taxon>
        <taxon>Mucorales</taxon>
        <taxon>Cunninghamellaceae</taxon>
        <taxon>Hesseltinella</taxon>
    </lineage>
</organism>
<comment type="caution">
    <text evidence="2">The sequence shown here is derived from an EMBL/GenBank/DDBJ whole genome shotgun (WGS) entry which is preliminary data.</text>
</comment>
<feature type="compositionally biased region" description="Basic residues" evidence="1">
    <location>
        <begin position="189"/>
        <end position="199"/>
    </location>
</feature>
<dbReference type="GO" id="GO:0000307">
    <property type="term" value="C:cyclin-dependent protein kinase holoenzyme complex"/>
    <property type="evidence" value="ECO:0007669"/>
    <property type="project" value="TreeGrafter"/>
</dbReference>
<evidence type="ECO:0008006" key="4">
    <source>
        <dbReference type="Google" id="ProtNLM"/>
    </source>
</evidence>
<proteinExistence type="predicted"/>
<feature type="compositionally biased region" description="Basic and acidic residues" evidence="1">
    <location>
        <begin position="176"/>
        <end position="188"/>
    </location>
</feature>
<dbReference type="GO" id="GO:0005634">
    <property type="term" value="C:nucleus"/>
    <property type="evidence" value="ECO:0007669"/>
    <property type="project" value="TreeGrafter"/>
</dbReference>
<dbReference type="Pfam" id="PF08613">
    <property type="entry name" value="Cyclin"/>
    <property type="match status" value="1"/>
</dbReference>
<name>A0A1X2GQB2_9FUNG</name>
<evidence type="ECO:0000313" key="2">
    <source>
        <dbReference type="EMBL" id="ORX58936.1"/>
    </source>
</evidence>
<dbReference type="Gene3D" id="1.10.472.10">
    <property type="entry name" value="Cyclin-like"/>
    <property type="match status" value="1"/>
</dbReference>
<dbReference type="Proteomes" id="UP000242146">
    <property type="component" value="Unassembled WGS sequence"/>
</dbReference>
<sequence length="199" mass="22325">MPPDNSEGNKHVICCGRRMFLASLMVAAKFLQDKNYRNRAWSHISGLPIKEINAAELAFLRLIKYDLFITKDTFDHWHQLLQSYMYRPQPSACYLSPAPSCLCFCPTPAVACSCPYSRHPSTSSALPSPPLTPPTPSSSHLINASLDLPSPFASPQFYFSFRPPCTIAYPSPPFEPGHKRPSDLSDHAHVKRHKQITLK</sequence>
<dbReference type="GO" id="GO:0019901">
    <property type="term" value="F:protein kinase binding"/>
    <property type="evidence" value="ECO:0007669"/>
    <property type="project" value="InterPro"/>
</dbReference>
<evidence type="ECO:0000256" key="1">
    <source>
        <dbReference type="SAM" id="MobiDB-lite"/>
    </source>
</evidence>
<dbReference type="CDD" id="cd20557">
    <property type="entry name" value="CYCLIN_ScPCL1-like"/>
    <property type="match status" value="1"/>
</dbReference>
<dbReference type="AlphaFoldDB" id="A0A1X2GQB2"/>
<feature type="region of interest" description="Disordered" evidence="1">
    <location>
        <begin position="176"/>
        <end position="199"/>
    </location>
</feature>
<dbReference type="PANTHER" id="PTHR15615:SF36">
    <property type="entry name" value="PHO85 CYCLIN-5"/>
    <property type="match status" value="1"/>
</dbReference>
<dbReference type="OrthoDB" id="286814at2759"/>
<dbReference type="STRING" id="101127.A0A1X2GQB2"/>
<dbReference type="EMBL" id="MCGT01000006">
    <property type="protein sequence ID" value="ORX58936.1"/>
    <property type="molecule type" value="Genomic_DNA"/>
</dbReference>
<keyword evidence="3" id="KW-1185">Reference proteome</keyword>
<gene>
    <name evidence="2" type="ORF">DM01DRAFT_1333542</name>
</gene>
<dbReference type="PANTHER" id="PTHR15615">
    <property type="match status" value="1"/>
</dbReference>
<dbReference type="InterPro" id="IPR013922">
    <property type="entry name" value="Cyclin_PHO80-like"/>
</dbReference>
<accession>A0A1X2GQB2</accession>
<protein>
    <recommendedName>
        <fullName evidence="4">Cyclin N-terminal domain-containing protein</fullName>
    </recommendedName>
</protein>
<reference evidence="2 3" key="1">
    <citation type="submission" date="2016-07" db="EMBL/GenBank/DDBJ databases">
        <title>Pervasive Adenine N6-methylation of Active Genes in Fungi.</title>
        <authorList>
            <consortium name="DOE Joint Genome Institute"/>
            <person name="Mondo S.J."/>
            <person name="Dannebaum R.O."/>
            <person name="Kuo R.C."/>
            <person name="Labutti K."/>
            <person name="Haridas S."/>
            <person name="Kuo A."/>
            <person name="Salamov A."/>
            <person name="Ahrendt S.R."/>
            <person name="Lipzen A."/>
            <person name="Sullivan W."/>
            <person name="Andreopoulos W.B."/>
            <person name="Clum A."/>
            <person name="Lindquist E."/>
            <person name="Daum C."/>
            <person name="Ramamoorthy G.K."/>
            <person name="Gryganskyi A."/>
            <person name="Culley D."/>
            <person name="Magnuson J.K."/>
            <person name="James T.Y."/>
            <person name="O'Malley M.A."/>
            <person name="Stajich J.E."/>
            <person name="Spatafora J.W."/>
            <person name="Visel A."/>
            <person name="Grigoriev I.V."/>
        </authorList>
    </citation>
    <scope>NUCLEOTIDE SEQUENCE [LARGE SCALE GENOMIC DNA]</scope>
    <source>
        <strain evidence="2 3">NRRL 3301</strain>
    </source>
</reference>